<dbReference type="InterPro" id="IPR036345">
    <property type="entry name" value="ExoRNase_PH_dom2_sf"/>
</dbReference>
<dbReference type="GO" id="GO:0009570">
    <property type="term" value="C:chloroplast stroma"/>
    <property type="evidence" value="ECO:0007669"/>
    <property type="project" value="TreeGrafter"/>
</dbReference>
<evidence type="ECO:0000256" key="1">
    <source>
        <dbReference type="ARBA" id="ARBA00007404"/>
    </source>
</evidence>
<dbReference type="Gramene" id="PAN07069">
    <property type="protein sequence ID" value="PAN07069"/>
    <property type="gene ID" value="PAHAL_1G308700"/>
</dbReference>
<feature type="region of interest" description="Disordered" evidence="6">
    <location>
        <begin position="784"/>
        <end position="899"/>
    </location>
</feature>
<name>A0A2S3GR27_9POAL</name>
<dbReference type="FunFam" id="2.40.50.140:FF:000189">
    <property type="entry name" value="Polyribonucleotide nucleotidyltransferase, putative"/>
    <property type="match status" value="1"/>
</dbReference>
<accession>A0A2S3GR27</accession>
<dbReference type="GO" id="GO:0000965">
    <property type="term" value="P:mitochondrial RNA 3'-end processing"/>
    <property type="evidence" value="ECO:0007669"/>
    <property type="project" value="TreeGrafter"/>
</dbReference>
<keyword evidence="5" id="KW-0694">RNA-binding</keyword>
<dbReference type="Pfam" id="PF01138">
    <property type="entry name" value="RNase_PH"/>
    <property type="match status" value="2"/>
</dbReference>
<evidence type="ECO:0000256" key="6">
    <source>
        <dbReference type="SAM" id="MobiDB-lite"/>
    </source>
</evidence>
<proteinExistence type="inferred from homology"/>
<dbReference type="InterPro" id="IPR015848">
    <property type="entry name" value="PNPase_PH_RNA-bd_bac/org-type"/>
</dbReference>
<dbReference type="PANTHER" id="PTHR11252">
    <property type="entry name" value="POLYRIBONUCLEOTIDE NUCLEOTIDYLTRANSFERASE"/>
    <property type="match status" value="1"/>
</dbReference>
<dbReference type="GO" id="GO:0000175">
    <property type="term" value="F:3'-5'-RNA exonuclease activity"/>
    <property type="evidence" value="ECO:0007669"/>
    <property type="project" value="TreeGrafter"/>
</dbReference>
<dbReference type="PROSITE" id="PS50126">
    <property type="entry name" value="S1"/>
    <property type="match status" value="1"/>
</dbReference>
<dbReference type="Pfam" id="PF03725">
    <property type="entry name" value="RNase_PH_C"/>
    <property type="match status" value="1"/>
</dbReference>
<dbReference type="InterPro" id="IPR036456">
    <property type="entry name" value="PNPase_PH_RNA-bd_sf"/>
</dbReference>
<evidence type="ECO:0000313" key="8">
    <source>
        <dbReference type="EMBL" id="PAN07069.1"/>
    </source>
</evidence>
<dbReference type="InterPro" id="IPR001247">
    <property type="entry name" value="ExoRNase_PH_dom1"/>
</dbReference>
<evidence type="ECO:0000256" key="3">
    <source>
        <dbReference type="ARBA" id="ARBA00022679"/>
    </source>
</evidence>
<dbReference type="InterPro" id="IPR003029">
    <property type="entry name" value="S1_domain"/>
</dbReference>
<dbReference type="InterPro" id="IPR027408">
    <property type="entry name" value="PNPase/RNase_PH_dom_sf"/>
</dbReference>
<dbReference type="InterPro" id="IPR012162">
    <property type="entry name" value="PNPase"/>
</dbReference>
<dbReference type="Pfam" id="PF03726">
    <property type="entry name" value="PNPase"/>
    <property type="match status" value="1"/>
</dbReference>
<dbReference type="CDD" id="cd11363">
    <property type="entry name" value="RNase_PH_PNPase_1"/>
    <property type="match status" value="1"/>
</dbReference>
<dbReference type="GO" id="GO:0005829">
    <property type="term" value="C:cytosol"/>
    <property type="evidence" value="ECO:0007669"/>
    <property type="project" value="TreeGrafter"/>
</dbReference>
<dbReference type="NCBIfam" id="TIGR03591">
    <property type="entry name" value="polynuc_phos"/>
    <property type="match status" value="1"/>
</dbReference>
<evidence type="ECO:0000256" key="5">
    <source>
        <dbReference type="ARBA" id="ARBA00022884"/>
    </source>
</evidence>
<evidence type="ECO:0000256" key="4">
    <source>
        <dbReference type="ARBA" id="ARBA00022695"/>
    </source>
</evidence>
<organism evidence="8">
    <name type="scientific">Panicum hallii</name>
    <dbReference type="NCBI Taxonomy" id="206008"/>
    <lineage>
        <taxon>Eukaryota</taxon>
        <taxon>Viridiplantae</taxon>
        <taxon>Streptophyta</taxon>
        <taxon>Embryophyta</taxon>
        <taxon>Tracheophyta</taxon>
        <taxon>Spermatophyta</taxon>
        <taxon>Magnoliopsida</taxon>
        <taxon>Liliopsida</taxon>
        <taxon>Poales</taxon>
        <taxon>Poaceae</taxon>
        <taxon>PACMAD clade</taxon>
        <taxon>Panicoideae</taxon>
        <taxon>Panicodae</taxon>
        <taxon>Paniceae</taxon>
        <taxon>Panicinae</taxon>
        <taxon>Panicum</taxon>
        <taxon>Panicum sect. Panicum</taxon>
    </lineage>
</organism>
<dbReference type="Pfam" id="PF00575">
    <property type="entry name" value="S1"/>
    <property type="match status" value="1"/>
</dbReference>
<dbReference type="SUPFAM" id="SSF54211">
    <property type="entry name" value="Ribosomal protein S5 domain 2-like"/>
    <property type="match status" value="2"/>
</dbReference>
<dbReference type="Proteomes" id="UP000243499">
    <property type="component" value="Chromosome 1"/>
</dbReference>
<dbReference type="HAMAP" id="MF_01595">
    <property type="entry name" value="PNPase"/>
    <property type="match status" value="1"/>
</dbReference>
<protein>
    <recommendedName>
        <fullName evidence="2">polyribonucleotide nucleotidyltransferase</fullName>
        <ecNumber evidence="2">2.7.7.8</ecNumber>
    </recommendedName>
</protein>
<gene>
    <name evidence="8" type="ORF">PAHAL_1G308700</name>
</gene>
<dbReference type="FunFam" id="3.30.230.70:FF:000020">
    <property type="entry name" value="Polyribonucleotide nucleotidyltransferase 2 mitochondrial"/>
    <property type="match status" value="1"/>
</dbReference>
<dbReference type="EC" id="2.7.7.8" evidence="2"/>
<dbReference type="SMART" id="SM00316">
    <property type="entry name" value="S1"/>
    <property type="match status" value="2"/>
</dbReference>
<evidence type="ECO:0000256" key="2">
    <source>
        <dbReference type="ARBA" id="ARBA00012416"/>
    </source>
</evidence>
<dbReference type="NCBIfam" id="NF008805">
    <property type="entry name" value="PRK11824.1"/>
    <property type="match status" value="1"/>
</dbReference>
<dbReference type="GO" id="GO:0003723">
    <property type="term" value="F:RNA binding"/>
    <property type="evidence" value="ECO:0007669"/>
    <property type="project" value="UniProtKB-KW"/>
</dbReference>
<comment type="similarity">
    <text evidence="1">Belongs to the polyribonucleotide nucleotidyltransferase family.</text>
</comment>
<feature type="domain" description="S1 motif" evidence="7">
    <location>
        <begin position="684"/>
        <end position="752"/>
    </location>
</feature>
<dbReference type="InterPro" id="IPR015847">
    <property type="entry name" value="ExoRNase_PH_dom2"/>
</dbReference>
<dbReference type="SUPFAM" id="SSF50249">
    <property type="entry name" value="Nucleic acid-binding proteins"/>
    <property type="match status" value="2"/>
</dbReference>
<dbReference type="Gene3D" id="2.40.50.140">
    <property type="entry name" value="Nucleic acid-binding proteins"/>
    <property type="match status" value="1"/>
</dbReference>
<dbReference type="PANTHER" id="PTHR11252:SF16">
    <property type="entry name" value="POLYRIBONUCLEOTIDE NUCLEOTIDYLTRANSFERASE 2, MITOCHONDRIAL"/>
    <property type="match status" value="1"/>
</dbReference>
<dbReference type="AlphaFoldDB" id="A0A2S3GR27"/>
<keyword evidence="4" id="KW-0548">Nucleotidyltransferase</keyword>
<keyword evidence="3" id="KW-0808">Transferase</keyword>
<dbReference type="Gene3D" id="3.30.230.70">
    <property type="entry name" value="GHMP Kinase, N-terminal domain"/>
    <property type="match status" value="2"/>
</dbReference>
<sequence length="974" mass="105624">MSMAVAASLRSLARRRPRLRLPAAPLAVPGARAAFLSGAAEEAAADAAAAPPAPGRKVLESFREEFEIGGRSIAFETGKMARFANGSVVISMEDTNVLATVAAAKSSEPVRDFLPLTVDYQEKQYAQGVIPTTYMRREGAPKERELLCGRIIDRPIRPLFPPGFYHEIQIMVNVLSSDGKQDPDVMAANASSAALMLSDIPWNGPIGVIRVGRIDGNFVLNPTVHELGLSDLNLIYACSRDKTLMIDVQAREITERDLQAGMKLAHSEAIKCIDPQIRLAKRAGKEKKEYKISLISDTSYEKIRNLSEAPIEEVFTDSSYGKFERGEALEKITQSVKAKLEEENDEDSLKFLSKAVDTVRKQVIRKRIIEEGLRLDGRQLDEVRPLYCESNTYPILHGSALFSRGDTQVLCTVTLGAPGDAQRLDSIVGPPTKRFMLHYSFPPFSINEVAKRGGLNRREVGHGTLAEKALLAVLPPESDFPYTVRVNSEVMASDGSTSMASVCGGSMALMDAGIPVREHVAGVSVGLVSLVDPTTGDFSNYRILTDILGLEDHLGDMDFKIAGTRKGITAIQLDIKPAGIPLDIICESLEPARKARNQILDRMDQEISTARAINDGSGPRLATLSFSSDSLRKLLFHRKTIEKETGARVSVSDGTVTIVAKTQPIMDKAIEKVEFLVGREIEVGRTYKGIVSSIKEYGAFVEFNGGHQGLLHISELSHEPVSKVSDILTVGQVLSLMCIGQDVRGNIKLSLKATLPQPRKKDVKSKDPLPSQEVGWAAVENMPSVGADAEPSSSKHEDGTTEAPAFSTPSVIIRSEADCDAQDVANGPKKRAKVAKSSPRPYKAPSNCQEVRTATAKKAPGTTKKTKKVKIEESGSGGLETSGSDVPEQTASNTLDLKQSPVNFQSGSMKLGDVVTAKVYQIRAFGLVLELSDGARGMHKFEENGQKEFEVGQELLVKCQSFNAKGIPVFSLLD</sequence>
<dbReference type="CDD" id="cd11364">
    <property type="entry name" value="RNase_PH_PNPase_2"/>
    <property type="match status" value="1"/>
</dbReference>
<dbReference type="SUPFAM" id="SSF46915">
    <property type="entry name" value="Polynucleotide phosphorylase/guanosine pentaphosphate synthase (PNPase/GPSI), domain 3"/>
    <property type="match status" value="1"/>
</dbReference>
<dbReference type="EMBL" id="CM008046">
    <property type="protein sequence ID" value="PAN07069.1"/>
    <property type="molecule type" value="Genomic_DNA"/>
</dbReference>
<dbReference type="InterPro" id="IPR012340">
    <property type="entry name" value="NA-bd_OB-fold"/>
</dbReference>
<feature type="compositionally biased region" description="Polar residues" evidence="6">
    <location>
        <begin position="887"/>
        <end position="899"/>
    </location>
</feature>
<dbReference type="FunFam" id="3.30.230.70:FF:000022">
    <property type="entry name" value="Polyribonucleotide nucleotidyltransferase 2 mitochondrial"/>
    <property type="match status" value="1"/>
</dbReference>
<dbReference type="InterPro" id="IPR020568">
    <property type="entry name" value="Ribosomal_Su5_D2-typ_SF"/>
</dbReference>
<reference evidence="8" key="1">
    <citation type="submission" date="2018-04" db="EMBL/GenBank/DDBJ databases">
        <title>WGS assembly of Panicum hallii.</title>
        <authorList>
            <person name="Lovell J."/>
            <person name="Jenkins J."/>
            <person name="Lowry D."/>
            <person name="Mamidi S."/>
            <person name="Sreedasyam A."/>
            <person name="Weng X."/>
            <person name="Barry K."/>
            <person name="Bonette J."/>
            <person name="Campitelli B."/>
            <person name="Daum C."/>
            <person name="Gordon S."/>
            <person name="Gould B."/>
            <person name="Lipzen A."/>
            <person name="Macqueen A."/>
            <person name="Palacio-Mejia J."/>
            <person name="Plott C."/>
            <person name="Shakirov E."/>
            <person name="Shu S."/>
            <person name="Yoshinaga Y."/>
            <person name="Zane M."/>
            <person name="Rokhsar D."/>
            <person name="Grimwood J."/>
            <person name="Schmutz J."/>
            <person name="Juenger T."/>
        </authorList>
    </citation>
    <scope>NUCLEOTIDE SEQUENCE [LARGE SCALE GENOMIC DNA]</scope>
    <source>
        <strain evidence="8">FIL2</strain>
    </source>
</reference>
<dbReference type="CDD" id="cd04472">
    <property type="entry name" value="S1_PNPase"/>
    <property type="match status" value="1"/>
</dbReference>
<dbReference type="SUPFAM" id="SSF55666">
    <property type="entry name" value="Ribonuclease PH domain 2-like"/>
    <property type="match status" value="2"/>
</dbReference>
<feature type="compositionally biased region" description="Low complexity" evidence="6">
    <location>
        <begin position="853"/>
        <end position="863"/>
    </location>
</feature>
<dbReference type="GO" id="GO:0005739">
    <property type="term" value="C:mitochondrion"/>
    <property type="evidence" value="ECO:0007669"/>
    <property type="project" value="TreeGrafter"/>
</dbReference>
<dbReference type="GO" id="GO:0004654">
    <property type="term" value="F:polyribonucleotide nucleotidyltransferase activity"/>
    <property type="evidence" value="ECO:0007669"/>
    <property type="project" value="UniProtKB-EC"/>
</dbReference>
<evidence type="ECO:0000259" key="7">
    <source>
        <dbReference type="PROSITE" id="PS50126"/>
    </source>
</evidence>
<dbReference type="GO" id="GO:0000958">
    <property type="term" value="P:mitochondrial mRNA catabolic process"/>
    <property type="evidence" value="ECO:0007669"/>
    <property type="project" value="TreeGrafter"/>
</dbReference>